<dbReference type="EMBL" id="CP017696">
    <property type="protein sequence ID" value="ATO40749.1"/>
    <property type="molecule type" value="Genomic_DNA"/>
</dbReference>
<proteinExistence type="predicted"/>
<evidence type="ECO:0000313" key="2">
    <source>
        <dbReference type="Proteomes" id="UP000224056"/>
    </source>
</evidence>
<organism evidence="1 2">
    <name type="scientific">Bifidobacterium asteroides DSM 20089</name>
    <dbReference type="NCBI Taxonomy" id="1437594"/>
    <lineage>
        <taxon>Bacteria</taxon>
        <taxon>Bacillati</taxon>
        <taxon>Actinomycetota</taxon>
        <taxon>Actinomycetes</taxon>
        <taxon>Bifidobacteriales</taxon>
        <taxon>Bifidobacteriaceae</taxon>
        <taxon>Bifidobacterium</taxon>
    </lineage>
</organism>
<dbReference type="AlphaFoldDB" id="A0AAD0A8R4"/>
<evidence type="ECO:0000313" key="1">
    <source>
        <dbReference type="EMBL" id="ATO40749.1"/>
    </source>
</evidence>
<protein>
    <submittedName>
        <fullName evidence="1">Uncharacterized protein</fullName>
    </submittedName>
</protein>
<reference evidence="1 2" key="1">
    <citation type="submission" date="2016-10" db="EMBL/GenBank/DDBJ databases">
        <title>The whole genome sequencing and assembly of B. asteroides DSM 20089 strain.</title>
        <authorList>
            <person name="Lee Y.-J."/>
            <person name="Park M.-K."/>
            <person name="Yi H."/>
            <person name="Bahn Y.-S."/>
            <person name="Kim J.F."/>
            <person name="Lee D.-W."/>
        </authorList>
    </citation>
    <scope>NUCLEOTIDE SEQUENCE [LARGE SCALE GENOMIC DNA]</scope>
    <source>
        <strain evidence="1 2">DSM 20089</strain>
    </source>
</reference>
<dbReference type="RefSeq" id="WP_157930009.1">
    <property type="nucleotide sequence ID" value="NZ_CP017696.1"/>
</dbReference>
<name>A0AAD0A8R4_9BIFI</name>
<dbReference type="GeneID" id="93049774"/>
<gene>
    <name evidence="1" type="ORF">BA20089_00015</name>
</gene>
<accession>A0AAD0A8R4</accession>
<sequence>MLKADCVELLMPLAAETVLVVVAPRLGVEIGDGFDGIAEARFCALSLAIASVLPGTPAVSRRLMRLAVSLLICWAEESAELASPLALVSPAAMELMAMLDWELACEAGLSSGRACCRRCW</sequence>
<dbReference type="Proteomes" id="UP000224056">
    <property type="component" value="Chromosome"/>
</dbReference>